<evidence type="ECO:0000259" key="1">
    <source>
        <dbReference type="Pfam" id="PF01850"/>
    </source>
</evidence>
<gene>
    <name evidence="2" type="ORF">AE618_06100</name>
</gene>
<dbReference type="EMBL" id="LGSZ01000025">
    <property type="protein sequence ID" value="KPH81956.1"/>
    <property type="molecule type" value="Genomic_DNA"/>
</dbReference>
<evidence type="ECO:0000313" key="3">
    <source>
        <dbReference type="Proteomes" id="UP000037822"/>
    </source>
</evidence>
<dbReference type="PATRIC" id="fig|1526658.3.peg.5614"/>
<keyword evidence="3" id="KW-1185">Reference proteome</keyword>
<dbReference type="OrthoDB" id="574461at2"/>
<organism evidence="2 3">
    <name type="scientific">Bosea vaviloviae</name>
    <dbReference type="NCBI Taxonomy" id="1526658"/>
    <lineage>
        <taxon>Bacteria</taxon>
        <taxon>Pseudomonadati</taxon>
        <taxon>Pseudomonadota</taxon>
        <taxon>Alphaproteobacteria</taxon>
        <taxon>Hyphomicrobiales</taxon>
        <taxon>Boseaceae</taxon>
        <taxon>Bosea</taxon>
    </lineage>
</organism>
<sequence>MGQVKARHLIYLDACAIIEILEKRTAEASALNALLSVAAGNPTHLLTSELTLTEVLVEPIRGLMDVTPWQEGAPFSRDHHDWYLSNLTEDSVLIRTVPVVRSVLTRAALMRARVKSLRAPDAIHTATAYESGCTHFVTGDERLVKSIERDPAWQQALNKFDFVPLEATAIEALIRQFDS</sequence>
<accession>A0A0N1FGC0</accession>
<name>A0A0N1FGC0_9HYPH</name>
<reference evidence="2 3" key="1">
    <citation type="submission" date="2015-07" db="EMBL/GenBank/DDBJ databases">
        <title>Whole genome sequencing of Bosea vaviloviae isolated from cave pool.</title>
        <authorList>
            <person name="Tan N.E.H."/>
            <person name="Lee Y.P."/>
            <person name="Gan H.M."/>
            <person name="Barton H."/>
            <person name="Savka M.A."/>
        </authorList>
    </citation>
    <scope>NUCLEOTIDE SEQUENCE [LARGE SCALE GENOMIC DNA]</scope>
    <source>
        <strain evidence="2 3">SD260</strain>
    </source>
</reference>
<dbReference type="InterPro" id="IPR029060">
    <property type="entry name" value="PIN-like_dom_sf"/>
</dbReference>
<dbReference type="Proteomes" id="UP000037822">
    <property type="component" value="Unassembled WGS sequence"/>
</dbReference>
<protein>
    <recommendedName>
        <fullName evidence="1">PIN domain-containing protein</fullName>
    </recommendedName>
</protein>
<proteinExistence type="predicted"/>
<dbReference type="AlphaFoldDB" id="A0A0N1FGC0"/>
<dbReference type="Pfam" id="PF01850">
    <property type="entry name" value="PIN"/>
    <property type="match status" value="1"/>
</dbReference>
<dbReference type="Gene3D" id="3.40.50.1010">
    <property type="entry name" value="5'-nuclease"/>
    <property type="match status" value="1"/>
</dbReference>
<dbReference type="InterPro" id="IPR002716">
    <property type="entry name" value="PIN_dom"/>
</dbReference>
<feature type="domain" description="PIN" evidence="1">
    <location>
        <begin position="10"/>
        <end position="144"/>
    </location>
</feature>
<evidence type="ECO:0000313" key="2">
    <source>
        <dbReference type="EMBL" id="KPH81956.1"/>
    </source>
</evidence>
<dbReference type="RefSeq" id="WP_054208143.1">
    <property type="nucleotide sequence ID" value="NZ_LGSZ01000025.1"/>
</dbReference>
<dbReference type="SUPFAM" id="SSF88723">
    <property type="entry name" value="PIN domain-like"/>
    <property type="match status" value="1"/>
</dbReference>
<comment type="caution">
    <text evidence="2">The sequence shown here is derived from an EMBL/GenBank/DDBJ whole genome shotgun (WGS) entry which is preliminary data.</text>
</comment>